<dbReference type="AlphaFoldDB" id="A0A835FWS4"/>
<feature type="region of interest" description="Disordered" evidence="1">
    <location>
        <begin position="9"/>
        <end position="30"/>
    </location>
</feature>
<evidence type="ECO:0000313" key="3">
    <source>
        <dbReference type="EMBL" id="KAF8779576.1"/>
    </source>
</evidence>
<evidence type="ECO:0000259" key="2">
    <source>
        <dbReference type="PROSITE" id="PS51320"/>
    </source>
</evidence>
<feature type="domain" description="Tify" evidence="2">
    <location>
        <begin position="135"/>
        <end position="170"/>
    </location>
</feature>
<evidence type="ECO:0000256" key="1">
    <source>
        <dbReference type="SAM" id="MobiDB-lite"/>
    </source>
</evidence>
<dbReference type="EMBL" id="JACEFO010000167">
    <property type="protein sequence ID" value="KAF8779576.1"/>
    <property type="molecule type" value="Genomic_DNA"/>
</dbReference>
<protein>
    <recommendedName>
        <fullName evidence="2">Tify domain-containing protein</fullName>
    </recommendedName>
</protein>
<accession>A0A835FWS4</accession>
<name>A0A835FWS4_9POAL</name>
<keyword evidence="4" id="KW-1185">Reference proteome</keyword>
<dbReference type="Proteomes" id="UP000636709">
    <property type="component" value="Unassembled WGS sequence"/>
</dbReference>
<dbReference type="Pfam" id="PF06200">
    <property type="entry name" value="tify"/>
    <property type="match status" value="1"/>
</dbReference>
<dbReference type="InterPro" id="IPR010399">
    <property type="entry name" value="Tify_dom"/>
</dbReference>
<feature type="compositionally biased region" description="Basic and acidic residues" evidence="1">
    <location>
        <begin position="14"/>
        <end position="27"/>
    </location>
</feature>
<reference evidence="3" key="1">
    <citation type="submission" date="2020-07" db="EMBL/GenBank/DDBJ databases">
        <title>Genome sequence and genetic diversity analysis of an under-domesticated orphan crop, white fonio (Digitaria exilis).</title>
        <authorList>
            <person name="Bennetzen J.L."/>
            <person name="Chen S."/>
            <person name="Ma X."/>
            <person name="Wang X."/>
            <person name="Yssel A.E.J."/>
            <person name="Chaluvadi S.R."/>
            <person name="Johnson M."/>
            <person name="Gangashetty P."/>
            <person name="Hamidou F."/>
            <person name="Sanogo M.D."/>
            <person name="Zwaenepoel A."/>
            <person name="Wallace J."/>
            <person name="Van De Peer Y."/>
            <person name="Van Deynze A."/>
        </authorList>
    </citation>
    <scope>NUCLEOTIDE SEQUENCE</scope>
    <source>
        <tissue evidence="3">Leaves</tissue>
    </source>
</reference>
<gene>
    <name evidence="3" type="ORF">HU200_002477</name>
</gene>
<dbReference type="OrthoDB" id="1939212at2759"/>
<proteinExistence type="predicted"/>
<comment type="caution">
    <text evidence="3">The sequence shown here is derived from an EMBL/GenBank/DDBJ whole genome shotgun (WGS) entry which is preliminary data.</text>
</comment>
<organism evidence="3 4">
    <name type="scientific">Digitaria exilis</name>
    <dbReference type="NCBI Taxonomy" id="1010633"/>
    <lineage>
        <taxon>Eukaryota</taxon>
        <taxon>Viridiplantae</taxon>
        <taxon>Streptophyta</taxon>
        <taxon>Embryophyta</taxon>
        <taxon>Tracheophyta</taxon>
        <taxon>Spermatophyta</taxon>
        <taxon>Magnoliopsida</taxon>
        <taxon>Liliopsida</taxon>
        <taxon>Poales</taxon>
        <taxon>Poaceae</taxon>
        <taxon>PACMAD clade</taxon>
        <taxon>Panicoideae</taxon>
        <taxon>Panicodae</taxon>
        <taxon>Paniceae</taxon>
        <taxon>Anthephorinae</taxon>
        <taxon>Digitaria</taxon>
    </lineage>
</organism>
<dbReference type="PROSITE" id="PS51320">
    <property type="entry name" value="TIFY"/>
    <property type="match status" value="1"/>
</dbReference>
<evidence type="ECO:0000313" key="4">
    <source>
        <dbReference type="Proteomes" id="UP000636709"/>
    </source>
</evidence>
<sequence>MERDFLAAIGNEQQHPHQEKPGGREESGTLPGLLSPAAALGFLIRARTEPCAVSCRAGWVGDRSGKAPQVRLQCIARSSRQHALTGARVIPVSSPFNQNNPMFRVQSSPRSSPTASPAVVPFKQPAFHHEQRGIGEAKDGAVDNLYAGSVNVFDNVSAEKAQELNVLSQQSISSKLRPCGV</sequence>